<keyword evidence="2" id="KW-1185">Reference proteome</keyword>
<evidence type="ECO:0000313" key="1">
    <source>
        <dbReference type="EMBL" id="MFC5864307.1"/>
    </source>
</evidence>
<sequence length="182" mass="20403">MKLVFLYGMPATGKLTVGRELAAMTGFKLFHNHLVVDLLLGLFEFGSAPFVELREEMWLSIFERAAKSGMPGLIFTFAPEATVRAGFVDEVVRLMTRCADEVRFVELVCPFGELKERVSTEARRQFGKLSSVELFEKLHAEGVFRGYAMPEPELRVDTSEMEPRAAAMLITERLALTPLPGQ</sequence>
<gene>
    <name evidence="1" type="ORF">ACFPT7_18520</name>
</gene>
<comment type="caution">
    <text evidence="1">The sequence shown here is derived from an EMBL/GenBank/DDBJ whole genome shotgun (WGS) entry which is preliminary data.</text>
</comment>
<dbReference type="InterPro" id="IPR027417">
    <property type="entry name" value="P-loop_NTPase"/>
</dbReference>
<organism evidence="1 2">
    <name type="scientific">Acidicapsa dinghuensis</name>
    <dbReference type="NCBI Taxonomy" id="2218256"/>
    <lineage>
        <taxon>Bacteria</taxon>
        <taxon>Pseudomonadati</taxon>
        <taxon>Acidobacteriota</taxon>
        <taxon>Terriglobia</taxon>
        <taxon>Terriglobales</taxon>
        <taxon>Acidobacteriaceae</taxon>
        <taxon>Acidicapsa</taxon>
    </lineage>
</organism>
<dbReference type="RefSeq" id="WP_263342041.1">
    <property type="nucleotide sequence ID" value="NZ_JAGSYH010000009.1"/>
</dbReference>
<proteinExistence type="predicted"/>
<dbReference type="Proteomes" id="UP001596091">
    <property type="component" value="Unassembled WGS sequence"/>
</dbReference>
<accession>A0ABW1EJ32</accession>
<protein>
    <submittedName>
        <fullName evidence="1">AAA family ATPase</fullName>
    </submittedName>
</protein>
<reference evidence="2" key="1">
    <citation type="journal article" date="2019" name="Int. J. Syst. Evol. Microbiol.">
        <title>The Global Catalogue of Microorganisms (GCM) 10K type strain sequencing project: providing services to taxonomists for standard genome sequencing and annotation.</title>
        <authorList>
            <consortium name="The Broad Institute Genomics Platform"/>
            <consortium name="The Broad Institute Genome Sequencing Center for Infectious Disease"/>
            <person name="Wu L."/>
            <person name="Ma J."/>
        </authorList>
    </citation>
    <scope>NUCLEOTIDE SEQUENCE [LARGE SCALE GENOMIC DNA]</scope>
    <source>
        <strain evidence="2">JCM 4087</strain>
    </source>
</reference>
<dbReference type="SUPFAM" id="SSF52540">
    <property type="entry name" value="P-loop containing nucleoside triphosphate hydrolases"/>
    <property type="match status" value="1"/>
</dbReference>
<dbReference type="EMBL" id="JBHSPH010000009">
    <property type="protein sequence ID" value="MFC5864307.1"/>
    <property type="molecule type" value="Genomic_DNA"/>
</dbReference>
<name>A0ABW1EJ32_9BACT</name>
<dbReference type="Gene3D" id="3.40.50.300">
    <property type="entry name" value="P-loop containing nucleotide triphosphate hydrolases"/>
    <property type="match status" value="1"/>
</dbReference>
<evidence type="ECO:0000313" key="2">
    <source>
        <dbReference type="Proteomes" id="UP001596091"/>
    </source>
</evidence>